<evidence type="ECO:0000313" key="3">
    <source>
        <dbReference type="Proteomes" id="UP000015100"/>
    </source>
</evidence>
<name>S8A421_DACHA</name>
<evidence type="ECO:0000256" key="1">
    <source>
        <dbReference type="SAM" id="MobiDB-lite"/>
    </source>
</evidence>
<dbReference type="OMA" id="AAKFDDQ"/>
<dbReference type="AlphaFoldDB" id="S8A421"/>
<accession>S8A421</accession>
<evidence type="ECO:0000313" key="2">
    <source>
        <dbReference type="EMBL" id="EPS35836.1"/>
    </source>
</evidence>
<dbReference type="HOGENOM" id="CLU_2775477_0_0_1"/>
<reference evidence="2 3" key="1">
    <citation type="journal article" date="2013" name="PLoS Genet.">
        <title>Genomic mechanisms accounting for the adaptation to parasitism in nematode-trapping fungi.</title>
        <authorList>
            <person name="Meerupati T."/>
            <person name="Andersson K.M."/>
            <person name="Friman E."/>
            <person name="Kumar D."/>
            <person name="Tunlid A."/>
            <person name="Ahren D."/>
        </authorList>
    </citation>
    <scope>NUCLEOTIDE SEQUENCE [LARGE SCALE GENOMIC DNA]</scope>
    <source>
        <strain evidence="2 3">CBS 200.50</strain>
    </source>
</reference>
<gene>
    <name evidence="2" type="ORF">H072_10768</name>
</gene>
<dbReference type="OrthoDB" id="5312044at2759"/>
<comment type="caution">
    <text evidence="2">The sequence shown here is derived from an EMBL/GenBank/DDBJ whole genome shotgun (WGS) entry which is preliminary data.</text>
</comment>
<protein>
    <submittedName>
        <fullName evidence="2">Uncharacterized protein</fullName>
    </submittedName>
</protein>
<dbReference type="EMBL" id="AQGS01001030">
    <property type="protein sequence ID" value="EPS35836.1"/>
    <property type="molecule type" value="Genomic_DNA"/>
</dbReference>
<feature type="region of interest" description="Disordered" evidence="1">
    <location>
        <begin position="1"/>
        <end position="47"/>
    </location>
</feature>
<organism evidence="2 3">
    <name type="scientific">Dactylellina haptotyla (strain CBS 200.50)</name>
    <name type="common">Nematode-trapping fungus</name>
    <name type="synonym">Monacrosporium haptotylum</name>
    <dbReference type="NCBI Taxonomy" id="1284197"/>
    <lineage>
        <taxon>Eukaryota</taxon>
        <taxon>Fungi</taxon>
        <taxon>Dikarya</taxon>
        <taxon>Ascomycota</taxon>
        <taxon>Pezizomycotina</taxon>
        <taxon>Orbiliomycetes</taxon>
        <taxon>Orbiliales</taxon>
        <taxon>Orbiliaceae</taxon>
        <taxon>Dactylellina</taxon>
    </lineage>
</organism>
<keyword evidence="3" id="KW-1185">Reference proteome</keyword>
<reference evidence="3" key="2">
    <citation type="submission" date="2013-04" db="EMBL/GenBank/DDBJ databases">
        <title>Genomic mechanisms accounting for the adaptation to parasitism in nematode-trapping fungi.</title>
        <authorList>
            <person name="Ahren D.G."/>
        </authorList>
    </citation>
    <scope>NUCLEOTIDE SEQUENCE [LARGE SCALE GENOMIC DNA]</scope>
    <source>
        <strain evidence="3">CBS 200.50</strain>
    </source>
</reference>
<sequence>MDSQKTPQADQAAAQPRRSSWGVSFEGLQKQRSNSMSHAAKFDDQRAASGWLGNAWKKFTTDREHK</sequence>
<dbReference type="Proteomes" id="UP000015100">
    <property type="component" value="Unassembled WGS sequence"/>
</dbReference>
<proteinExistence type="predicted"/>